<feature type="repeat" description="TPR" evidence="1">
    <location>
        <begin position="293"/>
        <end position="326"/>
    </location>
</feature>
<evidence type="ECO:0000256" key="2">
    <source>
        <dbReference type="SAM" id="SignalP"/>
    </source>
</evidence>
<organism evidence="3 4">
    <name type="scientific">Flavobacterium litorale</name>
    <dbReference type="NCBI Taxonomy" id="2856519"/>
    <lineage>
        <taxon>Bacteria</taxon>
        <taxon>Pseudomonadati</taxon>
        <taxon>Bacteroidota</taxon>
        <taxon>Flavobacteriia</taxon>
        <taxon>Flavobacteriales</taxon>
        <taxon>Flavobacteriaceae</taxon>
        <taxon>Flavobacterium</taxon>
    </lineage>
</organism>
<evidence type="ECO:0000313" key="3">
    <source>
        <dbReference type="EMBL" id="QYJ69405.1"/>
    </source>
</evidence>
<keyword evidence="2" id="KW-0732">Signal</keyword>
<keyword evidence="4" id="KW-1185">Reference proteome</keyword>
<evidence type="ECO:0000256" key="1">
    <source>
        <dbReference type="PROSITE-ProRule" id="PRU00339"/>
    </source>
</evidence>
<dbReference type="Gene3D" id="1.25.40.10">
    <property type="entry name" value="Tetratricopeptide repeat domain"/>
    <property type="match status" value="1"/>
</dbReference>
<dbReference type="PROSITE" id="PS50005">
    <property type="entry name" value="TPR"/>
    <property type="match status" value="1"/>
</dbReference>
<sequence length="457" mass="52167">MKKKLAFLVTIVLNTLVFTAVAQTTDKCEKQFEIYEEKVKSRSYTDAQDILAILQKDCPKYDTKIYTYAEKMYKYKIESSRTPETKRANIDTLLVLYADYEKNFPGNGSLVRKALLLKEQQMADDDEVYKMLDTFFAAHKKKFTDYDALQTYFNLYLQKYESGKTISQKEFVEKYATIAAQVAYAQNKLTTQKATLLQKQETAILTDEEKQLLADADPALDALDAVADNISIMASKHFSCEVLSEYYARSYNDHKADIEWLGAVADVMYNNKCYNNEVLYNAATAIQKTQPTAQSNYRLGKIELKRGNTKDAIYYFEKSVALDNDIKNKANKYYEIASVYRNIDKKTAKQYALKAAETNPEFGKPYIMLAQMYASVTSGGECNLTDFQRKALVFLALEATKKAEEAESRYKTTAAAMAERYKEKLPSKSEAKAAGYRRGDEVTFGCWINETIKLPKL</sequence>
<dbReference type="InterPro" id="IPR019734">
    <property type="entry name" value="TPR_rpt"/>
</dbReference>
<dbReference type="RefSeq" id="WP_220641740.1">
    <property type="nucleotide sequence ID" value="NZ_CP080429.1"/>
</dbReference>
<dbReference type="InterPro" id="IPR011990">
    <property type="entry name" value="TPR-like_helical_dom_sf"/>
</dbReference>
<dbReference type="EMBL" id="CP080429">
    <property type="protein sequence ID" value="QYJ69405.1"/>
    <property type="molecule type" value="Genomic_DNA"/>
</dbReference>
<keyword evidence="1" id="KW-0802">TPR repeat</keyword>
<dbReference type="Proteomes" id="UP000825381">
    <property type="component" value="Chromosome"/>
</dbReference>
<protein>
    <recommendedName>
        <fullName evidence="5">Tetratricopeptide repeat-containing protein</fullName>
    </recommendedName>
</protein>
<proteinExistence type="predicted"/>
<accession>A0ABX8V976</accession>
<evidence type="ECO:0008006" key="5">
    <source>
        <dbReference type="Google" id="ProtNLM"/>
    </source>
</evidence>
<reference evidence="3 4" key="1">
    <citation type="submission" date="2021-07" db="EMBL/GenBank/DDBJ databases">
        <title>Flavobacterium WSW3-B6 sp.nov, isolated from seaweed.</title>
        <authorList>
            <person name="Muhammad N."/>
            <person name="Ho H."/>
            <person name="Lee Y.-J."/>
            <person name="Nguyen T."/>
            <person name="Ho J."/>
            <person name="Kim S.-G."/>
        </authorList>
    </citation>
    <scope>NUCLEOTIDE SEQUENCE [LARGE SCALE GENOMIC DNA]</scope>
    <source>
        <strain evidence="3 4">WSW3-B6</strain>
    </source>
</reference>
<evidence type="ECO:0000313" key="4">
    <source>
        <dbReference type="Proteomes" id="UP000825381"/>
    </source>
</evidence>
<gene>
    <name evidence="3" type="ORF">K1I41_05825</name>
</gene>
<feature type="signal peptide" evidence="2">
    <location>
        <begin position="1"/>
        <end position="22"/>
    </location>
</feature>
<dbReference type="SUPFAM" id="SSF48452">
    <property type="entry name" value="TPR-like"/>
    <property type="match status" value="1"/>
</dbReference>
<feature type="chain" id="PRO_5046680862" description="Tetratricopeptide repeat-containing protein" evidence="2">
    <location>
        <begin position="23"/>
        <end position="457"/>
    </location>
</feature>
<name>A0ABX8V976_9FLAO</name>